<protein>
    <submittedName>
        <fullName evidence="1">Uncharacterized protein</fullName>
    </submittedName>
</protein>
<dbReference type="AlphaFoldDB" id="A0A4D6LEH5"/>
<proteinExistence type="predicted"/>
<keyword evidence="2" id="KW-1185">Reference proteome</keyword>
<organism evidence="1 2">
    <name type="scientific">Vigna unguiculata</name>
    <name type="common">Cowpea</name>
    <dbReference type="NCBI Taxonomy" id="3917"/>
    <lineage>
        <taxon>Eukaryota</taxon>
        <taxon>Viridiplantae</taxon>
        <taxon>Streptophyta</taxon>
        <taxon>Embryophyta</taxon>
        <taxon>Tracheophyta</taxon>
        <taxon>Spermatophyta</taxon>
        <taxon>Magnoliopsida</taxon>
        <taxon>eudicotyledons</taxon>
        <taxon>Gunneridae</taxon>
        <taxon>Pentapetalae</taxon>
        <taxon>rosids</taxon>
        <taxon>fabids</taxon>
        <taxon>Fabales</taxon>
        <taxon>Fabaceae</taxon>
        <taxon>Papilionoideae</taxon>
        <taxon>50 kb inversion clade</taxon>
        <taxon>NPAAA clade</taxon>
        <taxon>indigoferoid/millettioid clade</taxon>
        <taxon>Phaseoleae</taxon>
        <taxon>Vigna</taxon>
    </lineage>
</organism>
<name>A0A4D6LEH5_VIGUN</name>
<reference evidence="1 2" key="1">
    <citation type="submission" date="2019-04" db="EMBL/GenBank/DDBJ databases">
        <title>An improved genome assembly and genetic linkage map for asparagus bean, Vigna unguiculata ssp. sesquipedialis.</title>
        <authorList>
            <person name="Xia Q."/>
            <person name="Zhang R."/>
            <person name="Dong Y."/>
        </authorList>
    </citation>
    <scope>NUCLEOTIDE SEQUENCE [LARGE SCALE GENOMIC DNA]</scope>
    <source>
        <tissue evidence="1">Leaf</tissue>
    </source>
</reference>
<gene>
    <name evidence="1" type="ORF">DEO72_LG3g1188</name>
</gene>
<evidence type="ECO:0000313" key="1">
    <source>
        <dbReference type="EMBL" id="QCD86664.1"/>
    </source>
</evidence>
<evidence type="ECO:0000313" key="2">
    <source>
        <dbReference type="Proteomes" id="UP000501690"/>
    </source>
</evidence>
<accession>A0A4D6LEH5</accession>
<dbReference type="Proteomes" id="UP000501690">
    <property type="component" value="Linkage Group LG3"/>
</dbReference>
<dbReference type="EMBL" id="CP039347">
    <property type="protein sequence ID" value="QCD86664.1"/>
    <property type="molecule type" value="Genomic_DNA"/>
</dbReference>
<sequence length="92" mass="10162">MRHLPQIHSSHRAQIRNGEQWRLREGGVTLGSRAGKKREGDDSGSWVLIGDAFGGGWRRRRHVSPTVGLVAAAPVLVARWLEASEKGLPFVK</sequence>